<feature type="compositionally biased region" description="Low complexity" evidence="1">
    <location>
        <begin position="70"/>
        <end position="88"/>
    </location>
</feature>
<accession>A0AAN6TDZ5</accession>
<keyword evidence="3" id="KW-1185">Reference proteome</keyword>
<dbReference type="RefSeq" id="XP_064670246.1">
    <property type="nucleotide sequence ID" value="XM_064815095.1"/>
</dbReference>
<evidence type="ECO:0000256" key="1">
    <source>
        <dbReference type="SAM" id="MobiDB-lite"/>
    </source>
</evidence>
<proteinExistence type="predicted"/>
<dbReference type="Proteomes" id="UP001302812">
    <property type="component" value="Unassembled WGS sequence"/>
</dbReference>
<organism evidence="2 3">
    <name type="scientific">Canariomyces notabilis</name>
    <dbReference type="NCBI Taxonomy" id="2074819"/>
    <lineage>
        <taxon>Eukaryota</taxon>
        <taxon>Fungi</taxon>
        <taxon>Dikarya</taxon>
        <taxon>Ascomycota</taxon>
        <taxon>Pezizomycotina</taxon>
        <taxon>Sordariomycetes</taxon>
        <taxon>Sordariomycetidae</taxon>
        <taxon>Sordariales</taxon>
        <taxon>Chaetomiaceae</taxon>
        <taxon>Canariomyces</taxon>
    </lineage>
</organism>
<dbReference type="GeneID" id="89939220"/>
<sequence>MASSSRHARSTVGSVPQGTEESTRSEATSESSESHVSSTTTRTKDTSRIAVTVQSTNGELIAVPLLSTARVQRSSVRSPSSSGKGVVSTHPQQIPSCGRVERTHRSCTRKTALSTCCH</sequence>
<reference evidence="2" key="1">
    <citation type="journal article" date="2023" name="Mol. Phylogenet. Evol.">
        <title>Genome-scale phylogeny and comparative genomics of the fungal order Sordariales.</title>
        <authorList>
            <person name="Hensen N."/>
            <person name="Bonometti L."/>
            <person name="Westerberg I."/>
            <person name="Brannstrom I.O."/>
            <person name="Guillou S."/>
            <person name="Cros-Aarteil S."/>
            <person name="Calhoun S."/>
            <person name="Haridas S."/>
            <person name="Kuo A."/>
            <person name="Mondo S."/>
            <person name="Pangilinan J."/>
            <person name="Riley R."/>
            <person name="LaButti K."/>
            <person name="Andreopoulos B."/>
            <person name="Lipzen A."/>
            <person name="Chen C."/>
            <person name="Yan M."/>
            <person name="Daum C."/>
            <person name="Ng V."/>
            <person name="Clum A."/>
            <person name="Steindorff A."/>
            <person name="Ohm R.A."/>
            <person name="Martin F."/>
            <person name="Silar P."/>
            <person name="Natvig D.O."/>
            <person name="Lalanne C."/>
            <person name="Gautier V."/>
            <person name="Ament-Velasquez S.L."/>
            <person name="Kruys A."/>
            <person name="Hutchinson M.I."/>
            <person name="Powell A.J."/>
            <person name="Barry K."/>
            <person name="Miller A.N."/>
            <person name="Grigoriev I.V."/>
            <person name="Debuchy R."/>
            <person name="Gladieux P."/>
            <person name="Hiltunen Thoren M."/>
            <person name="Johannesson H."/>
        </authorList>
    </citation>
    <scope>NUCLEOTIDE SEQUENCE</scope>
    <source>
        <strain evidence="2">CBS 508.74</strain>
    </source>
</reference>
<protein>
    <submittedName>
        <fullName evidence="2">Uncharacterized protein</fullName>
    </submittedName>
</protein>
<dbReference type="AlphaFoldDB" id="A0AAN6TDZ5"/>
<evidence type="ECO:0000313" key="3">
    <source>
        <dbReference type="Proteomes" id="UP001302812"/>
    </source>
</evidence>
<comment type="caution">
    <text evidence="2">The sequence shown here is derived from an EMBL/GenBank/DDBJ whole genome shotgun (WGS) entry which is preliminary data.</text>
</comment>
<gene>
    <name evidence="2" type="ORF">N656DRAFT_778893</name>
</gene>
<reference evidence="2" key="2">
    <citation type="submission" date="2023-05" db="EMBL/GenBank/DDBJ databases">
        <authorList>
            <consortium name="Lawrence Berkeley National Laboratory"/>
            <person name="Steindorff A."/>
            <person name="Hensen N."/>
            <person name="Bonometti L."/>
            <person name="Westerberg I."/>
            <person name="Brannstrom I.O."/>
            <person name="Guillou S."/>
            <person name="Cros-Aarteil S."/>
            <person name="Calhoun S."/>
            <person name="Haridas S."/>
            <person name="Kuo A."/>
            <person name="Mondo S."/>
            <person name="Pangilinan J."/>
            <person name="Riley R."/>
            <person name="Labutti K."/>
            <person name="Andreopoulos B."/>
            <person name="Lipzen A."/>
            <person name="Chen C."/>
            <person name="Yanf M."/>
            <person name="Daum C."/>
            <person name="Ng V."/>
            <person name="Clum A."/>
            <person name="Ohm R."/>
            <person name="Martin F."/>
            <person name="Silar P."/>
            <person name="Natvig D."/>
            <person name="Lalanne C."/>
            <person name="Gautier V."/>
            <person name="Ament-Velasquez S.L."/>
            <person name="Kruys A."/>
            <person name="Hutchinson M.I."/>
            <person name="Powell A.J."/>
            <person name="Barry K."/>
            <person name="Miller A.N."/>
            <person name="Grigoriev I.V."/>
            <person name="Debuchy R."/>
            <person name="Gladieux P."/>
            <person name="Thoren M.H."/>
            <person name="Johannesson H."/>
        </authorList>
    </citation>
    <scope>NUCLEOTIDE SEQUENCE</scope>
    <source>
        <strain evidence="2">CBS 508.74</strain>
    </source>
</reference>
<evidence type="ECO:0000313" key="2">
    <source>
        <dbReference type="EMBL" id="KAK4112676.1"/>
    </source>
</evidence>
<feature type="region of interest" description="Disordered" evidence="1">
    <location>
        <begin position="1"/>
        <end position="50"/>
    </location>
</feature>
<feature type="compositionally biased region" description="Low complexity" evidence="1">
    <location>
        <begin position="25"/>
        <end position="41"/>
    </location>
</feature>
<dbReference type="EMBL" id="MU853341">
    <property type="protein sequence ID" value="KAK4112676.1"/>
    <property type="molecule type" value="Genomic_DNA"/>
</dbReference>
<feature type="compositionally biased region" description="Polar residues" evidence="1">
    <location>
        <begin position="1"/>
        <end position="17"/>
    </location>
</feature>
<feature type="region of interest" description="Disordered" evidence="1">
    <location>
        <begin position="70"/>
        <end position="97"/>
    </location>
</feature>
<name>A0AAN6TDZ5_9PEZI</name>